<dbReference type="AlphaFoldDB" id="A0A9W6YK90"/>
<keyword evidence="3" id="KW-1185">Reference proteome</keyword>
<feature type="compositionally biased region" description="Polar residues" evidence="1">
    <location>
        <begin position="18"/>
        <end position="36"/>
    </location>
</feature>
<evidence type="ECO:0000313" key="2">
    <source>
        <dbReference type="EMBL" id="GMF65729.1"/>
    </source>
</evidence>
<dbReference type="Proteomes" id="UP001165083">
    <property type="component" value="Unassembled WGS sequence"/>
</dbReference>
<gene>
    <name evidence="2" type="ORF">Plil01_001834300</name>
</gene>
<evidence type="ECO:0000256" key="1">
    <source>
        <dbReference type="SAM" id="MobiDB-lite"/>
    </source>
</evidence>
<accession>A0A9W6YK90</accession>
<comment type="caution">
    <text evidence="2">The sequence shown here is derived from an EMBL/GenBank/DDBJ whole genome shotgun (WGS) entry which is preliminary data.</text>
</comment>
<feature type="compositionally biased region" description="Basic and acidic residues" evidence="1">
    <location>
        <begin position="1"/>
        <end position="17"/>
    </location>
</feature>
<evidence type="ECO:0000313" key="3">
    <source>
        <dbReference type="Proteomes" id="UP001165083"/>
    </source>
</evidence>
<feature type="region of interest" description="Disordered" evidence="1">
    <location>
        <begin position="1"/>
        <end position="37"/>
    </location>
</feature>
<name>A0A9W6YK90_9STRA</name>
<proteinExistence type="predicted"/>
<reference evidence="2" key="1">
    <citation type="submission" date="2023-04" db="EMBL/GenBank/DDBJ databases">
        <title>Phytophthora lilii NBRC 32176.</title>
        <authorList>
            <person name="Ichikawa N."/>
            <person name="Sato H."/>
            <person name="Tonouchi N."/>
        </authorList>
    </citation>
    <scope>NUCLEOTIDE SEQUENCE</scope>
    <source>
        <strain evidence="2">NBRC 32176</strain>
    </source>
</reference>
<protein>
    <submittedName>
        <fullName evidence="2">Unnamed protein product</fullName>
    </submittedName>
</protein>
<dbReference type="EMBL" id="BSXW01012496">
    <property type="protein sequence ID" value="GMF65729.1"/>
    <property type="molecule type" value="Genomic_DNA"/>
</dbReference>
<sequence length="87" mass="9554">MGSQQHHGELRLADIGKSRQQTRAASSMTGGQQQDRAPSWIFDYQIVCESIRSSKSSGPKAREPISPYSSVIVDTMLSLFVKPSNSL</sequence>
<organism evidence="2 3">
    <name type="scientific">Phytophthora lilii</name>
    <dbReference type="NCBI Taxonomy" id="2077276"/>
    <lineage>
        <taxon>Eukaryota</taxon>
        <taxon>Sar</taxon>
        <taxon>Stramenopiles</taxon>
        <taxon>Oomycota</taxon>
        <taxon>Peronosporomycetes</taxon>
        <taxon>Peronosporales</taxon>
        <taxon>Peronosporaceae</taxon>
        <taxon>Phytophthora</taxon>
    </lineage>
</organism>